<keyword evidence="2" id="KW-1185">Reference proteome</keyword>
<reference evidence="1 2" key="1">
    <citation type="submission" date="2018-10" db="EMBL/GenBank/DDBJ databases">
        <title>Sequencing the genomes of 1000 actinobacteria strains.</title>
        <authorList>
            <person name="Klenk H.-P."/>
        </authorList>
    </citation>
    <scope>NUCLEOTIDE SEQUENCE [LARGE SCALE GENOMIC DNA]</scope>
    <source>
        <strain evidence="1 2">DSM 17894</strain>
    </source>
</reference>
<evidence type="ECO:0000313" key="2">
    <source>
        <dbReference type="Proteomes" id="UP000280008"/>
    </source>
</evidence>
<accession>A0A495IAR4</accession>
<dbReference type="EMBL" id="RBKS01000001">
    <property type="protein sequence ID" value="RKR73002.1"/>
    <property type="molecule type" value="Genomic_DNA"/>
</dbReference>
<gene>
    <name evidence="1" type="ORF">C8E83_0084</name>
</gene>
<dbReference type="InterPro" id="IPR018775">
    <property type="entry name" value="RlaP"/>
</dbReference>
<dbReference type="AlphaFoldDB" id="A0A495IAR4"/>
<dbReference type="RefSeq" id="WP_121367921.1">
    <property type="nucleotide sequence ID" value="NZ_RBKS01000001.1"/>
</dbReference>
<protein>
    <recommendedName>
        <fullName evidence="3">Nucleotidyltransferase</fullName>
    </recommendedName>
</protein>
<dbReference type="OrthoDB" id="9796845at2"/>
<dbReference type="PANTHER" id="PTHR34817:SF2">
    <property type="entry name" value="NUCLEOTIDYLTRANSFERASE"/>
    <property type="match status" value="1"/>
</dbReference>
<dbReference type="PANTHER" id="PTHR34817">
    <property type="entry name" value="NUCLEOTIDYLTRANSFERASE"/>
    <property type="match status" value="1"/>
</dbReference>
<comment type="caution">
    <text evidence="1">The sequence shown here is derived from an EMBL/GenBank/DDBJ whole genome shotgun (WGS) entry which is preliminary data.</text>
</comment>
<dbReference type="Proteomes" id="UP000280008">
    <property type="component" value="Unassembled WGS sequence"/>
</dbReference>
<name>A0A495IAR4_9MICO</name>
<proteinExistence type="predicted"/>
<evidence type="ECO:0000313" key="1">
    <source>
        <dbReference type="EMBL" id="RKR73002.1"/>
    </source>
</evidence>
<evidence type="ECO:0008006" key="3">
    <source>
        <dbReference type="Google" id="ProtNLM"/>
    </source>
</evidence>
<sequence length="267" mass="29959">MRNVPAELDPLVVAEIDARLDGVGRDHGVSVVWAIESGSRAWGFPSPDSDYDCRFLYVRPRDDYLSLWRPRDVIETPLDEVFDVNGWDLAKAVELLTRGNAVVVEWLRSPIVYRGDAGFRDGLLELAEAVADRALTGRHYLHSGRNQWPDADGPVKLKRTFYALRAAAALRWLDVNASSAVAPMELATLLAECDPPTDVVRETEELLAVKRVTREMGTGTPPPAILRFIEEQFARATQLYEHAEPRDPGEKRALADAYFRETVERFG</sequence>
<organism evidence="1 2">
    <name type="scientific">Frondihabitans australicus</name>
    <dbReference type="NCBI Taxonomy" id="386892"/>
    <lineage>
        <taxon>Bacteria</taxon>
        <taxon>Bacillati</taxon>
        <taxon>Actinomycetota</taxon>
        <taxon>Actinomycetes</taxon>
        <taxon>Micrococcales</taxon>
        <taxon>Microbacteriaceae</taxon>
        <taxon>Frondihabitans</taxon>
    </lineage>
</organism>
<dbReference type="Pfam" id="PF10127">
    <property type="entry name" value="RlaP"/>
    <property type="match status" value="1"/>
</dbReference>